<accession>A0A9D4JNZ4</accession>
<sequence>MSPCLSARLGLQESAIRAQTCTPRWSKRYTCTPRTCTPRVEYLTFIGSSPETCTPRVEYLTSVRAQSTVLSQTCTPRVSGSSPGVEYLSGLSARPILQESPVQKDL</sequence>
<organism evidence="1 2">
    <name type="scientific">Dreissena polymorpha</name>
    <name type="common">Zebra mussel</name>
    <name type="synonym">Mytilus polymorpha</name>
    <dbReference type="NCBI Taxonomy" id="45954"/>
    <lineage>
        <taxon>Eukaryota</taxon>
        <taxon>Metazoa</taxon>
        <taxon>Spiralia</taxon>
        <taxon>Lophotrochozoa</taxon>
        <taxon>Mollusca</taxon>
        <taxon>Bivalvia</taxon>
        <taxon>Autobranchia</taxon>
        <taxon>Heteroconchia</taxon>
        <taxon>Euheterodonta</taxon>
        <taxon>Imparidentia</taxon>
        <taxon>Neoheterodontei</taxon>
        <taxon>Myida</taxon>
        <taxon>Dreissenoidea</taxon>
        <taxon>Dreissenidae</taxon>
        <taxon>Dreissena</taxon>
    </lineage>
</organism>
<dbReference type="AlphaFoldDB" id="A0A9D4JNZ4"/>
<gene>
    <name evidence="1" type="ORF">DPMN_118948</name>
</gene>
<comment type="caution">
    <text evidence="1">The sequence shown here is derived from an EMBL/GenBank/DDBJ whole genome shotgun (WGS) entry which is preliminary data.</text>
</comment>
<evidence type="ECO:0000313" key="2">
    <source>
        <dbReference type="Proteomes" id="UP000828390"/>
    </source>
</evidence>
<protein>
    <submittedName>
        <fullName evidence="1">Uncharacterized protein</fullName>
    </submittedName>
</protein>
<reference evidence="1" key="1">
    <citation type="journal article" date="2019" name="bioRxiv">
        <title>The Genome of the Zebra Mussel, Dreissena polymorpha: A Resource for Invasive Species Research.</title>
        <authorList>
            <person name="McCartney M.A."/>
            <person name="Auch B."/>
            <person name="Kono T."/>
            <person name="Mallez S."/>
            <person name="Zhang Y."/>
            <person name="Obille A."/>
            <person name="Becker A."/>
            <person name="Abrahante J.E."/>
            <person name="Garbe J."/>
            <person name="Badalamenti J.P."/>
            <person name="Herman A."/>
            <person name="Mangelson H."/>
            <person name="Liachko I."/>
            <person name="Sullivan S."/>
            <person name="Sone E.D."/>
            <person name="Koren S."/>
            <person name="Silverstein K.A.T."/>
            <person name="Beckman K.B."/>
            <person name="Gohl D.M."/>
        </authorList>
    </citation>
    <scope>NUCLEOTIDE SEQUENCE</scope>
    <source>
        <strain evidence="1">Duluth1</strain>
        <tissue evidence="1">Whole animal</tissue>
    </source>
</reference>
<proteinExistence type="predicted"/>
<reference evidence="1" key="2">
    <citation type="submission" date="2020-11" db="EMBL/GenBank/DDBJ databases">
        <authorList>
            <person name="McCartney M.A."/>
            <person name="Auch B."/>
            <person name="Kono T."/>
            <person name="Mallez S."/>
            <person name="Becker A."/>
            <person name="Gohl D.M."/>
            <person name="Silverstein K.A.T."/>
            <person name="Koren S."/>
            <person name="Bechman K.B."/>
            <person name="Herman A."/>
            <person name="Abrahante J.E."/>
            <person name="Garbe J."/>
        </authorList>
    </citation>
    <scope>NUCLEOTIDE SEQUENCE</scope>
    <source>
        <strain evidence="1">Duluth1</strain>
        <tissue evidence="1">Whole animal</tissue>
    </source>
</reference>
<keyword evidence="2" id="KW-1185">Reference proteome</keyword>
<dbReference type="Proteomes" id="UP000828390">
    <property type="component" value="Unassembled WGS sequence"/>
</dbReference>
<evidence type="ECO:0000313" key="1">
    <source>
        <dbReference type="EMBL" id="KAH3817414.1"/>
    </source>
</evidence>
<name>A0A9D4JNZ4_DREPO</name>
<dbReference type="EMBL" id="JAIWYP010000005">
    <property type="protein sequence ID" value="KAH3817414.1"/>
    <property type="molecule type" value="Genomic_DNA"/>
</dbReference>